<evidence type="ECO:0000313" key="8">
    <source>
        <dbReference type="Proteomes" id="UP001216440"/>
    </source>
</evidence>
<feature type="domain" description="FAD-binding PCMH-type" evidence="6">
    <location>
        <begin position="34"/>
        <end position="203"/>
    </location>
</feature>
<keyword evidence="8" id="KW-1185">Reference proteome</keyword>
<evidence type="ECO:0000256" key="3">
    <source>
        <dbReference type="ARBA" id="ARBA00022630"/>
    </source>
</evidence>
<evidence type="ECO:0000256" key="1">
    <source>
        <dbReference type="ARBA" id="ARBA00001974"/>
    </source>
</evidence>
<keyword evidence="3" id="KW-0285">Flavoprotein</keyword>
<accession>A0ABY8JTT5</accession>
<dbReference type="InterPro" id="IPR016169">
    <property type="entry name" value="FAD-bd_PCMH_sub2"/>
</dbReference>
<evidence type="ECO:0000256" key="2">
    <source>
        <dbReference type="ARBA" id="ARBA00005466"/>
    </source>
</evidence>
<dbReference type="EMBL" id="CP121682">
    <property type="protein sequence ID" value="WGD39072.1"/>
    <property type="molecule type" value="Genomic_DNA"/>
</dbReference>
<dbReference type="InterPro" id="IPR006094">
    <property type="entry name" value="Oxid_FAD_bind_N"/>
</dbReference>
<gene>
    <name evidence="7" type="ORF">PYS65_02220</name>
</gene>
<dbReference type="InterPro" id="IPR050416">
    <property type="entry name" value="FAD-linked_Oxidoreductase"/>
</dbReference>
<dbReference type="Pfam" id="PF01565">
    <property type="entry name" value="FAD_binding_4"/>
    <property type="match status" value="1"/>
</dbReference>
<sequence>MDWEGLRGRLEGTLLRPDDVGFDDARKGFNPLHDDHVPAAVAQCASAADVAEAVVAAGGRVPLAARSGGHSYVGYSAPPDGLVVDLRRMSQVDAAGDGSVTVGAGAPLRSVYSAVGQANRCLPAGSCFTVGIAGVTLGGGIGVLQRKFGLTCDHLTAAEAVTAGGRVLTATAAATPDLFWALRGGGGGNLSIVTSFTFATDPAPALTVFVLTFPEGKVTEILTAWQPWIAGAPREMWANFKISGGNPPSCRVAGCFVGPSTACYPLLDDLILRAGVVPTGRNIQDRDYFNGMRFFSGKPLRESFVASSRILTTPTPDPQALTRLLTGRTGTSLIFDPLGGAVADTVTAQTAFPHRDAFATAQIYASATMASEPDVTRNVAEIVAGLGALGIGGGYVNYIDPNLPDWPTAYYGPNLHRLRSIAHDYDPDHLFDFPQSLHHA</sequence>
<dbReference type="InterPro" id="IPR016167">
    <property type="entry name" value="FAD-bd_PCMH_sub1"/>
</dbReference>
<dbReference type="InterPro" id="IPR036318">
    <property type="entry name" value="FAD-bd_PCMH-like_sf"/>
</dbReference>
<reference evidence="7 8" key="1">
    <citation type="submission" date="2023-03" db="EMBL/GenBank/DDBJ databases">
        <authorList>
            <person name="Mo P."/>
        </authorList>
    </citation>
    <scope>NUCLEOTIDE SEQUENCE [LARGE SCALE GENOMIC DNA]</scope>
    <source>
        <strain evidence="7 8">HUAS 5</strain>
    </source>
</reference>
<evidence type="ECO:0000256" key="4">
    <source>
        <dbReference type="ARBA" id="ARBA00022827"/>
    </source>
</evidence>
<dbReference type="InterPro" id="IPR012951">
    <property type="entry name" value="BBE"/>
</dbReference>
<dbReference type="Pfam" id="PF08031">
    <property type="entry name" value="BBE"/>
    <property type="match status" value="1"/>
</dbReference>
<dbReference type="SUPFAM" id="SSF56176">
    <property type="entry name" value="FAD-binding/transporter-associated domain-like"/>
    <property type="match status" value="1"/>
</dbReference>
<dbReference type="PROSITE" id="PS51387">
    <property type="entry name" value="FAD_PCMH"/>
    <property type="match status" value="1"/>
</dbReference>
<organism evidence="7 8">
    <name type="scientific">Streptomyces cathayae</name>
    <dbReference type="NCBI Taxonomy" id="3031124"/>
    <lineage>
        <taxon>Bacteria</taxon>
        <taxon>Bacillati</taxon>
        <taxon>Actinomycetota</taxon>
        <taxon>Actinomycetes</taxon>
        <taxon>Kitasatosporales</taxon>
        <taxon>Streptomycetaceae</taxon>
        <taxon>Streptomyces</taxon>
    </lineage>
</organism>
<protein>
    <submittedName>
        <fullName evidence="7">FAD-dependent oxidoreductase</fullName>
    </submittedName>
</protein>
<comment type="cofactor">
    <cofactor evidence="1">
        <name>FAD</name>
        <dbReference type="ChEBI" id="CHEBI:57692"/>
    </cofactor>
</comment>
<comment type="similarity">
    <text evidence="2">Belongs to the oxygen-dependent FAD-linked oxidoreductase family.</text>
</comment>
<evidence type="ECO:0000256" key="5">
    <source>
        <dbReference type="ARBA" id="ARBA00023002"/>
    </source>
</evidence>
<name>A0ABY8JTT5_9ACTN</name>
<evidence type="ECO:0000259" key="6">
    <source>
        <dbReference type="PROSITE" id="PS51387"/>
    </source>
</evidence>
<dbReference type="PANTHER" id="PTHR42973">
    <property type="entry name" value="BINDING OXIDOREDUCTASE, PUTATIVE (AFU_ORTHOLOGUE AFUA_1G17690)-RELATED"/>
    <property type="match status" value="1"/>
</dbReference>
<dbReference type="Gene3D" id="3.40.462.20">
    <property type="match status" value="1"/>
</dbReference>
<dbReference type="RefSeq" id="WP_279331999.1">
    <property type="nucleotide sequence ID" value="NZ_CP121682.1"/>
</dbReference>
<keyword evidence="4" id="KW-0274">FAD</keyword>
<dbReference type="InterPro" id="IPR016166">
    <property type="entry name" value="FAD-bd_PCMH"/>
</dbReference>
<proteinExistence type="inferred from homology"/>
<keyword evidence="5" id="KW-0560">Oxidoreductase</keyword>
<evidence type="ECO:0000313" key="7">
    <source>
        <dbReference type="EMBL" id="WGD39072.1"/>
    </source>
</evidence>
<dbReference type="PANTHER" id="PTHR42973:SF39">
    <property type="entry name" value="FAD-BINDING PCMH-TYPE DOMAIN-CONTAINING PROTEIN"/>
    <property type="match status" value="1"/>
</dbReference>
<dbReference type="Gene3D" id="3.30.43.10">
    <property type="entry name" value="Uridine Diphospho-n-acetylenolpyruvylglucosamine Reductase, domain 2"/>
    <property type="match status" value="1"/>
</dbReference>
<dbReference type="Gene3D" id="3.30.465.10">
    <property type="match status" value="1"/>
</dbReference>
<dbReference type="Proteomes" id="UP001216440">
    <property type="component" value="Chromosome"/>
</dbReference>